<dbReference type="Proteomes" id="UP000052946">
    <property type="component" value="Unassembled WGS sequence"/>
</dbReference>
<name>A0A0U9H6B4_9BACI</name>
<dbReference type="InterPro" id="IPR040449">
    <property type="entry name" value="Peptidase_S66_N"/>
</dbReference>
<comment type="caution">
    <text evidence="9">The sequence shown here is derived from an EMBL/GenBank/DDBJ whole genome shotgun (WGS) entry which is preliminary data.</text>
</comment>
<protein>
    <submittedName>
        <fullName evidence="9">Peptidase S66</fullName>
    </submittedName>
</protein>
<gene>
    <name evidence="9" type="ORF">OPHB3_0757</name>
</gene>
<reference evidence="10" key="1">
    <citation type="submission" date="2015-07" db="EMBL/GenBank/DDBJ databases">
        <title>Draft Genome Sequence of Oceanobacillus picturae Heshi-B3 that Was Isolated from Fermented Rice Bran with Aging Salted Mackerel, Which Was Named Heshiko as Traditional Fermented Seafood in Japan.</title>
        <authorList>
            <person name="Akuzawa S."/>
            <person name="Nakagawa J."/>
            <person name="Kanekatsu T."/>
            <person name="Kanesaki Y."/>
            <person name="Suzuki T."/>
        </authorList>
    </citation>
    <scope>NUCLEOTIDE SEQUENCE [LARGE SCALE GENOMIC DNA]</scope>
    <source>
        <strain evidence="10">Heshi-B3</strain>
    </source>
</reference>
<evidence type="ECO:0000256" key="5">
    <source>
        <dbReference type="ARBA" id="ARBA00022825"/>
    </source>
</evidence>
<reference evidence="9 10" key="2">
    <citation type="journal article" date="2016" name="Genome Announc.">
        <title>Draft Genome Sequence of Oceanobacillus picturae Heshi-B3, Isolated from Fermented Rice Bran in a Traditional Japanese Seafood Dish.</title>
        <authorList>
            <person name="Akuzawa S."/>
            <person name="Nagaoka J."/>
            <person name="Kanekatsu M."/>
            <person name="Kanesaki Y."/>
            <person name="Suzuki T."/>
        </authorList>
    </citation>
    <scope>NUCLEOTIDE SEQUENCE [LARGE SCALE GENOMIC DNA]</scope>
    <source>
        <strain evidence="9 10">Heshi-B3</strain>
    </source>
</reference>
<organism evidence="9 10">
    <name type="scientific">Oceanobacillus picturae</name>
    <dbReference type="NCBI Taxonomy" id="171693"/>
    <lineage>
        <taxon>Bacteria</taxon>
        <taxon>Bacillati</taxon>
        <taxon>Bacillota</taxon>
        <taxon>Bacilli</taxon>
        <taxon>Bacillales</taxon>
        <taxon>Bacillaceae</taxon>
        <taxon>Oceanobacillus</taxon>
    </lineage>
</organism>
<dbReference type="SUPFAM" id="SSF141986">
    <property type="entry name" value="LD-carboxypeptidase A C-terminal domain-like"/>
    <property type="match status" value="1"/>
</dbReference>
<dbReference type="EMBL" id="BBXV01000011">
    <property type="protein sequence ID" value="GAQ16833.1"/>
    <property type="molecule type" value="Genomic_DNA"/>
</dbReference>
<feature type="domain" description="LD-carboxypeptidase C-terminal" evidence="8">
    <location>
        <begin position="176"/>
        <end position="291"/>
    </location>
</feature>
<dbReference type="GO" id="GO:0004180">
    <property type="term" value="F:carboxypeptidase activity"/>
    <property type="evidence" value="ECO:0007669"/>
    <property type="project" value="UniProtKB-KW"/>
</dbReference>
<evidence type="ECO:0000259" key="8">
    <source>
        <dbReference type="Pfam" id="PF17676"/>
    </source>
</evidence>
<feature type="active site" description="Nucleophile" evidence="6">
    <location>
        <position position="109"/>
    </location>
</feature>
<feature type="active site" description="Charge relay system" evidence="6">
    <location>
        <position position="207"/>
    </location>
</feature>
<dbReference type="InterPro" id="IPR040921">
    <property type="entry name" value="Peptidase_S66C"/>
</dbReference>
<sequence>MIRPEKLQKGDHIGIVAPAGPIDIEKLKAAVPFLEQLGLRVVLGKYVQKTNGYLAGTDQERLDDLHDMFANPSIKAIICARGGYGTGRIASKLEYELIKNNPKIFWGYSDITYLHTAIRQKTGLVTFHGPMATSDIAKDDFDELTASRFNQLFDPEAFTYTEQISPLHVISPGKAEGELVGGNLSLIVSTLGTPFEMDTKGKIVLIEDIGEEPYKVDGMLNQLEVSGKLADAAGFVVGDFANAAPTLDSSLTLTEVLNEYFHALNKPVLSGFKIGHCFPHVAVPLGVKASLSSNKKTLEVDPGVVKELEEIL</sequence>
<dbReference type="SUPFAM" id="SSF52317">
    <property type="entry name" value="Class I glutamine amidotransferase-like"/>
    <property type="match status" value="1"/>
</dbReference>
<dbReference type="Pfam" id="PF17676">
    <property type="entry name" value="Peptidase_S66C"/>
    <property type="match status" value="1"/>
</dbReference>
<dbReference type="GO" id="GO:0008236">
    <property type="term" value="F:serine-type peptidase activity"/>
    <property type="evidence" value="ECO:0007669"/>
    <property type="project" value="UniProtKB-KW"/>
</dbReference>
<evidence type="ECO:0000256" key="1">
    <source>
        <dbReference type="ARBA" id="ARBA00010233"/>
    </source>
</evidence>
<dbReference type="AlphaFoldDB" id="A0A0U9H6B4"/>
<evidence type="ECO:0000256" key="6">
    <source>
        <dbReference type="PIRSR" id="PIRSR028757-1"/>
    </source>
</evidence>
<keyword evidence="5" id="KW-0720">Serine protease</keyword>
<dbReference type="CDD" id="cd07025">
    <property type="entry name" value="Peptidase_S66"/>
    <property type="match status" value="1"/>
</dbReference>
<dbReference type="OrthoDB" id="9807329at2"/>
<dbReference type="Pfam" id="PF02016">
    <property type="entry name" value="Peptidase_S66"/>
    <property type="match status" value="1"/>
</dbReference>
<dbReference type="Gene3D" id="3.40.50.10740">
    <property type="entry name" value="Class I glutamine amidotransferase-like"/>
    <property type="match status" value="1"/>
</dbReference>
<feature type="domain" description="LD-carboxypeptidase N-terminal" evidence="7">
    <location>
        <begin position="13"/>
        <end position="129"/>
    </location>
</feature>
<evidence type="ECO:0000256" key="4">
    <source>
        <dbReference type="ARBA" id="ARBA00022801"/>
    </source>
</evidence>
<dbReference type="PIRSF" id="PIRSF028757">
    <property type="entry name" value="LD-carboxypeptidase"/>
    <property type="match status" value="1"/>
</dbReference>
<dbReference type="InterPro" id="IPR003507">
    <property type="entry name" value="S66_fam"/>
</dbReference>
<accession>A0A0U9H6B4</accession>
<evidence type="ECO:0000256" key="3">
    <source>
        <dbReference type="ARBA" id="ARBA00022670"/>
    </source>
</evidence>
<feature type="active site" description="Charge relay system" evidence="6">
    <location>
        <position position="276"/>
    </location>
</feature>
<keyword evidence="2" id="KW-0121">Carboxypeptidase</keyword>
<dbReference type="InterPro" id="IPR027461">
    <property type="entry name" value="Carboxypeptidase_A_C_sf"/>
</dbReference>
<keyword evidence="3" id="KW-0645">Protease</keyword>
<dbReference type="Gene3D" id="3.50.30.60">
    <property type="entry name" value="LD-carboxypeptidase A C-terminal domain-like"/>
    <property type="match status" value="1"/>
</dbReference>
<evidence type="ECO:0000259" key="7">
    <source>
        <dbReference type="Pfam" id="PF02016"/>
    </source>
</evidence>
<dbReference type="PANTHER" id="PTHR30237:SF2">
    <property type="entry name" value="MUREIN TETRAPEPTIDE CARBOXYPEPTIDASE"/>
    <property type="match status" value="1"/>
</dbReference>
<evidence type="ECO:0000313" key="10">
    <source>
        <dbReference type="Proteomes" id="UP000052946"/>
    </source>
</evidence>
<evidence type="ECO:0000313" key="9">
    <source>
        <dbReference type="EMBL" id="GAQ16833.1"/>
    </source>
</evidence>
<proteinExistence type="inferred from homology"/>
<dbReference type="GO" id="GO:0006508">
    <property type="term" value="P:proteolysis"/>
    <property type="evidence" value="ECO:0007669"/>
    <property type="project" value="UniProtKB-KW"/>
</dbReference>
<evidence type="ECO:0000256" key="2">
    <source>
        <dbReference type="ARBA" id="ARBA00022645"/>
    </source>
</evidence>
<keyword evidence="4" id="KW-0378">Hydrolase</keyword>
<comment type="similarity">
    <text evidence="1">Belongs to the peptidase S66 family.</text>
</comment>
<dbReference type="PANTHER" id="PTHR30237">
    <property type="entry name" value="MURAMOYLTETRAPEPTIDE CARBOXYPEPTIDASE"/>
    <property type="match status" value="1"/>
</dbReference>
<dbReference type="InterPro" id="IPR027478">
    <property type="entry name" value="LdcA_N"/>
</dbReference>
<dbReference type="InterPro" id="IPR029062">
    <property type="entry name" value="Class_I_gatase-like"/>
</dbReference>